<evidence type="ECO:0000313" key="3">
    <source>
        <dbReference type="Proteomes" id="UP000677228"/>
    </source>
</evidence>
<organism evidence="1 3">
    <name type="scientific">Didymodactylos carnosus</name>
    <dbReference type="NCBI Taxonomy" id="1234261"/>
    <lineage>
        <taxon>Eukaryota</taxon>
        <taxon>Metazoa</taxon>
        <taxon>Spiralia</taxon>
        <taxon>Gnathifera</taxon>
        <taxon>Rotifera</taxon>
        <taxon>Eurotatoria</taxon>
        <taxon>Bdelloidea</taxon>
        <taxon>Philodinida</taxon>
        <taxon>Philodinidae</taxon>
        <taxon>Didymodactylos</taxon>
    </lineage>
</organism>
<gene>
    <name evidence="1" type="ORF">OVA965_LOCUS28693</name>
    <name evidence="2" type="ORF">TMI583_LOCUS29455</name>
</gene>
<comment type="caution">
    <text evidence="1">The sequence shown here is derived from an EMBL/GenBank/DDBJ whole genome shotgun (WGS) entry which is preliminary data.</text>
</comment>
<proteinExistence type="predicted"/>
<dbReference type="Proteomes" id="UP000682733">
    <property type="component" value="Unassembled WGS sequence"/>
</dbReference>
<dbReference type="EMBL" id="CAJNOK010019714">
    <property type="protein sequence ID" value="CAF1304487.1"/>
    <property type="molecule type" value="Genomic_DNA"/>
</dbReference>
<dbReference type="Proteomes" id="UP000677228">
    <property type="component" value="Unassembled WGS sequence"/>
</dbReference>
<dbReference type="EMBL" id="CAJOBA010041300">
    <property type="protein sequence ID" value="CAF4111403.1"/>
    <property type="molecule type" value="Genomic_DNA"/>
</dbReference>
<accession>A0A8S2F0G9</accession>
<evidence type="ECO:0000313" key="1">
    <source>
        <dbReference type="EMBL" id="CAF1304487.1"/>
    </source>
</evidence>
<reference evidence="1" key="1">
    <citation type="submission" date="2021-02" db="EMBL/GenBank/DDBJ databases">
        <authorList>
            <person name="Nowell W R."/>
        </authorList>
    </citation>
    <scope>NUCLEOTIDE SEQUENCE</scope>
</reference>
<evidence type="ECO:0000313" key="2">
    <source>
        <dbReference type="EMBL" id="CAF4111403.1"/>
    </source>
</evidence>
<protein>
    <submittedName>
        <fullName evidence="1">Uncharacterized protein</fullName>
    </submittedName>
</protein>
<name>A0A8S2F0G9_9BILA</name>
<dbReference type="AlphaFoldDB" id="A0A8S2F0G9"/>
<sequence length="38" mass="4784">LFPKLKSFSFQTNHEEYINDKKWEDIIQQSLKYLKYFI</sequence>
<feature type="non-terminal residue" evidence="1">
    <location>
        <position position="1"/>
    </location>
</feature>